<accession>A0A5C8NJ35</accession>
<evidence type="ECO:0000313" key="3">
    <source>
        <dbReference type="Proteomes" id="UP000321571"/>
    </source>
</evidence>
<keyword evidence="3" id="KW-1185">Reference proteome</keyword>
<gene>
    <name evidence="2" type="ORF">FHP06_07280</name>
</gene>
<dbReference type="Pfam" id="PF12840">
    <property type="entry name" value="HTH_20"/>
    <property type="match status" value="1"/>
</dbReference>
<dbReference type="Proteomes" id="UP000321571">
    <property type="component" value="Unassembled WGS sequence"/>
</dbReference>
<organism evidence="2 3">
    <name type="scientific">Aeromicrobium terrae</name>
    <dbReference type="NCBI Taxonomy" id="2498846"/>
    <lineage>
        <taxon>Bacteria</taxon>
        <taxon>Bacillati</taxon>
        <taxon>Actinomycetota</taxon>
        <taxon>Actinomycetes</taxon>
        <taxon>Propionibacteriales</taxon>
        <taxon>Nocardioidaceae</taxon>
        <taxon>Aeromicrobium</taxon>
    </lineage>
</organism>
<reference evidence="2 3" key="1">
    <citation type="submission" date="2019-06" db="EMBL/GenBank/DDBJ databases">
        <title>Aeromicrobium sp. nov., isolated from a maize field.</title>
        <authorList>
            <person name="Lin S.-Y."/>
            <person name="Tsai C.-F."/>
            <person name="Young C.-C."/>
        </authorList>
    </citation>
    <scope>NUCLEOTIDE SEQUENCE [LARGE SCALE GENOMIC DNA]</scope>
    <source>
        <strain evidence="2 3">CC-CFT486</strain>
    </source>
</reference>
<dbReference type="GO" id="GO:0003700">
    <property type="term" value="F:DNA-binding transcription factor activity"/>
    <property type="evidence" value="ECO:0007669"/>
    <property type="project" value="InterPro"/>
</dbReference>
<dbReference type="Gene3D" id="1.10.10.10">
    <property type="entry name" value="Winged helix-like DNA-binding domain superfamily/Winged helix DNA-binding domain"/>
    <property type="match status" value="1"/>
</dbReference>
<dbReference type="AlphaFoldDB" id="A0A5C8NJ35"/>
<dbReference type="SUPFAM" id="SSF46785">
    <property type="entry name" value="Winged helix' DNA-binding domain"/>
    <property type="match status" value="1"/>
</dbReference>
<dbReference type="RefSeq" id="WP_147685335.1">
    <property type="nucleotide sequence ID" value="NZ_VDUX01000003.1"/>
</dbReference>
<dbReference type="SMART" id="SM00418">
    <property type="entry name" value="HTH_ARSR"/>
    <property type="match status" value="1"/>
</dbReference>
<feature type="domain" description="HTH arsR-type" evidence="1">
    <location>
        <begin position="12"/>
        <end position="92"/>
    </location>
</feature>
<name>A0A5C8NJ35_9ACTN</name>
<dbReference type="InterPro" id="IPR001845">
    <property type="entry name" value="HTH_ArsR_DNA-bd_dom"/>
</dbReference>
<comment type="caution">
    <text evidence="2">The sequence shown here is derived from an EMBL/GenBank/DDBJ whole genome shotgun (WGS) entry which is preliminary data.</text>
</comment>
<evidence type="ECO:0000313" key="2">
    <source>
        <dbReference type="EMBL" id="TXL61232.1"/>
    </source>
</evidence>
<dbReference type="InterPro" id="IPR036390">
    <property type="entry name" value="WH_DNA-bd_sf"/>
</dbReference>
<dbReference type="InterPro" id="IPR011991">
    <property type="entry name" value="ArsR-like_HTH"/>
</dbReference>
<evidence type="ECO:0000259" key="1">
    <source>
        <dbReference type="SMART" id="SM00418"/>
    </source>
</evidence>
<dbReference type="CDD" id="cd00090">
    <property type="entry name" value="HTH_ARSR"/>
    <property type="match status" value="1"/>
</dbReference>
<dbReference type="OrthoDB" id="7945987at2"/>
<sequence length="173" mass="19463">MPYSSRVVTDLDSLKAVSHPLRLKLLGLLRSDGPATASQLARWVGESSGSTSYHLRQLERFGFVEDDAEQPSGRERRWRASHDMTTLPDALWRLPGGREHLDVLRRRQVEVMLERLEAWTEPQPGIGHDDYVVYLDPDDLVQLATEIEAVVQSYAGKQGARKVGVHVLRLPAS</sequence>
<protein>
    <submittedName>
        <fullName evidence="2">Winged helix-turn-helix transcriptional regulator</fullName>
    </submittedName>
</protein>
<proteinExistence type="predicted"/>
<dbReference type="InterPro" id="IPR036388">
    <property type="entry name" value="WH-like_DNA-bd_sf"/>
</dbReference>
<dbReference type="EMBL" id="VDUX01000003">
    <property type="protein sequence ID" value="TXL61232.1"/>
    <property type="molecule type" value="Genomic_DNA"/>
</dbReference>